<evidence type="ECO:0000256" key="4">
    <source>
        <dbReference type="ARBA" id="ARBA00023136"/>
    </source>
</evidence>
<name>A0ABP0ND74_9DINO</name>
<dbReference type="Pfam" id="PF00939">
    <property type="entry name" value="Na_sulph_symp"/>
    <property type="match status" value="1"/>
</dbReference>
<dbReference type="EMBL" id="CAXAMN010021551">
    <property type="protein sequence ID" value="CAK9060769.1"/>
    <property type="molecule type" value="Genomic_DNA"/>
</dbReference>
<dbReference type="PANTHER" id="PTHR10283:SF82">
    <property type="entry name" value="SOLUTE CARRIER FAMILY 13 MEMBER 2"/>
    <property type="match status" value="1"/>
</dbReference>
<accession>A0ABP0ND74</accession>
<dbReference type="SUPFAM" id="SSF51316">
    <property type="entry name" value="Mss4-like"/>
    <property type="match status" value="1"/>
</dbReference>
<dbReference type="InterPro" id="IPR001898">
    <property type="entry name" value="SLC13A/DASS"/>
</dbReference>
<keyword evidence="2 6" id="KW-0812">Transmembrane</keyword>
<feature type="transmembrane region" description="Helical" evidence="6">
    <location>
        <begin position="57"/>
        <end position="80"/>
    </location>
</feature>
<evidence type="ECO:0000313" key="8">
    <source>
        <dbReference type="Proteomes" id="UP001642484"/>
    </source>
</evidence>
<keyword evidence="3 6" id="KW-1133">Transmembrane helix</keyword>
<dbReference type="PANTHER" id="PTHR10283">
    <property type="entry name" value="SOLUTE CARRIER FAMILY 13 MEMBER"/>
    <property type="match status" value="1"/>
</dbReference>
<gene>
    <name evidence="7" type="ORF">CCMP2556_LOCUS29899</name>
</gene>
<feature type="region of interest" description="Disordered" evidence="5">
    <location>
        <begin position="915"/>
        <end position="948"/>
    </location>
</feature>
<feature type="transmembrane region" description="Helical" evidence="6">
    <location>
        <begin position="455"/>
        <end position="480"/>
    </location>
</feature>
<evidence type="ECO:0000256" key="3">
    <source>
        <dbReference type="ARBA" id="ARBA00022989"/>
    </source>
</evidence>
<keyword evidence="4 6" id="KW-0472">Membrane</keyword>
<feature type="transmembrane region" description="Helical" evidence="6">
    <location>
        <begin position="237"/>
        <end position="256"/>
    </location>
</feature>
<evidence type="ECO:0000313" key="7">
    <source>
        <dbReference type="EMBL" id="CAK9060769.1"/>
    </source>
</evidence>
<feature type="transmembrane region" description="Helical" evidence="6">
    <location>
        <begin position="343"/>
        <end position="361"/>
    </location>
</feature>
<proteinExistence type="predicted"/>
<dbReference type="InterPro" id="IPR011057">
    <property type="entry name" value="Mss4-like_sf"/>
</dbReference>
<protein>
    <submittedName>
        <fullName evidence="7">Uncharacterized protein</fullName>
    </submittedName>
</protein>
<organism evidence="7 8">
    <name type="scientific">Durusdinium trenchii</name>
    <dbReference type="NCBI Taxonomy" id="1381693"/>
    <lineage>
        <taxon>Eukaryota</taxon>
        <taxon>Sar</taxon>
        <taxon>Alveolata</taxon>
        <taxon>Dinophyceae</taxon>
        <taxon>Suessiales</taxon>
        <taxon>Symbiodiniaceae</taxon>
        <taxon>Durusdinium</taxon>
    </lineage>
</organism>
<dbReference type="Gene3D" id="2.170.150.20">
    <property type="entry name" value="Peptide methionine sulfoxide reductase"/>
    <property type="match status" value="1"/>
</dbReference>
<sequence length="1172" mass="127587">MLGNFLRSPDGQVLDVPSLKAPGFIKAAADGHFPDASATAHGGLVLKLRSSTPNYEVLMACLWVVGKPHCAVVAMFPVILLPMMGVGGKKYALDNQYFNHVNFILLGSFLLAFAIEEVGLHHRLALKLLSMVPGDPKATSLYEEIKGVPPEERRGVVGGEDSEEDVESTSEGSGGVVNVAKLGEEEHLKQLFKKIMLGVAYSCSIGGISTKTGTGTNLAFMGIYSNLTGQTISYGRWTGILVGLPISVLMILAAWMELTLVGGLGRKGYRFPTETLKARYEKLGKTTMPEIVVEAKLAALLEILLLWARDLGTDGFSLSDLFPDWVSRSAVSAAAMSGDDPKAFTDATVVLLCTLPLFFIPRTKDCGDAFDAPILQWIQSKMPMGLFLLIGAGFAISRAFDVSGLSVEIGLELSHGRDGSQLVWRRSQTTSDVAVANILLPITFGVAKSMEIDPLLLMLPVGLACSLPFTLVVSTPPNAIAFQTGLITQKDLLGFGLPLTILGMLILPLGSIFHVGSIPKRVLADRTGRSGPDRIRRTREPRARHEGNSVIYEALNGGNYKIDVLEMVQVNISKGTRRNIHRHQGHGKNWSMWQYEAERAEGRNYTHSKTTLVQYPKEVCIALEDCWRHARAEASRLELEGAWAVDRQRAESAWRWKLQRVTGPTLRRVFEGDADGELLPMEGEPVQPSSLAAEARLDGALREVLLEAALRQHAWPVNQVVEALYWLQDRGLELSASHVRKAALLHGGLTPLKVFLEAQVDVRGLELLVDHRAAANLSSGNTSGGGWVQRCKPALKALLARGAVLGSHSLQSRLLKRLEEDGMALWVQRVLEALRRQRPELPEGFRVSFASGTSSPSYACAGGVASSGVADGVGYGYGWGRESKSYKKFSTHLPEEALPAPLMAVEMSERCSFPGAPLATNGARPPVSRPPPAQRKHEPVSARGPLAAEDPSVCVSASTLSKIRRVELWAEGALGKVHLEVKSIVARPDQLALGGVPSQYDGCGKPVQRKLRYNVSSRKERTWKNWEDGCDENWEPTVPVPVDPSESLAEAVCCDTRTKVYAEPQFLYQAPDIALFKSLEGVTTFYDSVCGLPLFKAPVNRSMADFKADTDEHGWPSFRKEEVFSEHVKVDKDGFVYSSCGTHLGSYLPDAAGPRYCMDLSCIAGNPVDFVV</sequence>
<evidence type="ECO:0000256" key="2">
    <source>
        <dbReference type="ARBA" id="ARBA00022692"/>
    </source>
</evidence>
<evidence type="ECO:0000256" key="6">
    <source>
        <dbReference type="SAM" id="Phobius"/>
    </source>
</evidence>
<comment type="caution">
    <text evidence="7">The sequence shown here is derived from an EMBL/GenBank/DDBJ whole genome shotgun (WGS) entry which is preliminary data.</text>
</comment>
<reference evidence="7 8" key="1">
    <citation type="submission" date="2024-02" db="EMBL/GenBank/DDBJ databases">
        <authorList>
            <person name="Chen Y."/>
            <person name="Shah S."/>
            <person name="Dougan E. K."/>
            <person name="Thang M."/>
            <person name="Chan C."/>
        </authorList>
    </citation>
    <scope>NUCLEOTIDE SEQUENCE [LARGE SCALE GENOMIC DNA]</scope>
</reference>
<dbReference type="Proteomes" id="UP001642484">
    <property type="component" value="Unassembled WGS sequence"/>
</dbReference>
<feature type="region of interest" description="Disordered" evidence="5">
    <location>
        <begin position="151"/>
        <end position="173"/>
    </location>
</feature>
<feature type="transmembrane region" description="Helical" evidence="6">
    <location>
        <begin position="100"/>
        <end position="120"/>
    </location>
</feature>
<evidence type="ECO:0000256" key="5">
    <source>
        <dbReference type="SAM" id="MobiDB-lite"/>
    </source>
</evidence>
<evidence type="ECO:0000256" key="1">
    <source>
        <dbReference type="ARBA" id="ARBA00004141"/>
    </source>
</evidence>
<comment type="subcellular location">
    <subcellularLocation>
        <location evidence="1">Membrane</location>
        <topology evidence="1">Multi-pass membrane protein</topology>
    </subcellularLocation>
</comment>
<feature type="transmembrane region" description="Helical" evidence="6">
    <location>
        <begin position="492"/>
        <end position="513"/>
    </location>
</feature>
<feature type="transmembrane region" description="Helical" evidence="6">
    <location>
        <begin position="382"/>
        <end position="400"/>
    </location>
</feature>
<keyword evidence="8" id="KW-1185">Reference proteome</keyword>